<dbReference type="KEGG" id="vg:54988684"/>
<protein>
    <submittedName>
        <fullName evidence="1">Uncharacterized protein</fullName>
    </submittedName>
</protein>
<sequence>MKLYVLIDRSYGSYQSEFGVDGIFTSLNKAKKAEEKVMGTLPRFIDGNTEFEIKEIDPDTVLEDVWDANME</sequence>
<dbReference type="RefSeq" id="YP_009798234.1">
    <property type="nucleotide sequence ID" value="NC_047925.1"/>
</dbReference>
<dbReference type="GeneID" id="54988684"/>
<evidence type="ECO:0000313" key="1">
    <source>
        <dbReference type="EMBL" id="AUV59774.1"/>
    </source>
</evidence>
<keyword evidence="2" id="KW-1185">Reference proteome</keyword>
<evidence type="ECO:0000313" key="2">
    <source>
        <dbReference type="Proteomes" id="UP000240437"/>
    </source>
</evidence>
<dbReference type="EMBL" id="MG765276">
    <property type="protein sequence ID" value="AUV59774.1"/>
    <property type="molecule type" value="Genomic_DNA"/>
</dbReference>
<organism evidence="1 2">
    <name type="scientific">Lactobacillus phage Nyseid</name>
    <dbReference type="NCBI Taxonomy" id="2079432"/>
    <lineage>
        <taxon>Viruses</taxon>
        <taxon>Duplodnaviria</taxon>
        <taxon>Heunggongvirae</taxon>
        <taxon>Uroviricota</taxon>
        <taxon>Caudoviricetes</taxon>
        <taxon>Tybeckvirinae</taxon>
        <taxon>Lenusvirus</taxon>
        <taxon>Lenusvirus nyseid</taxon>
    </lineage>
</organism>
<reference evidence="1 2" key="1">
    <citation type="submission" date="2018-01" db="EMBL/GenBank/DDBJ databases">
        <title>Lactobacillus phages that infect wine-derived L. plantarum strains.</title>
        <authorList>
            <person name="Kyrkou I."/>
            <person name="Hestbjerg Hansen L."/>
        </authorList>
    </citation>
    <scope>NUCLEOTIDE SEQUENCE [LARGE SCALE GENOMIC DNA]</scope>
</reference>
<name>A0A2K9VC84_9CAUD</name>
<proteinExistence type="predicted"/>
<accession>A0A2K9VC84</accession>
<dbReference type="Proteomes" id="UP000240437">
    <property type="component" value="Segment"/>
</dbReference>